<evidence type="ECO:0000313" key="1">
    <source>
        <dbReference type="EMBL" id="OSM03927.1"/>
    </source>
</evidence>
<proteinExistence type="predicted"/>
<gene>
    <name evidence="1" type="ORF">MAIT1_01041</name>
</gene>
<dbReference type="Proteomes" id="UP000194003">
    <property type="component" value="Unassembled WGS sequence"/>
</dbReference>
<protein>
    <submittedName>
        <fullName evidence="1">Uncharacterized protein</fullName>
    </submittedName>
</protein>
<accession>A0A1Y2K3H1</accession>
<dbReference type="AlphaFoldDB" id="A0A1Y2K3H1"/>
<dbReference type="Gene3D" id="6.10.280.190">
    <property type="match status" value="1"/>
</dbReference>
<organism evidence="1 2">
    <name type="scientific">Magnetofaba australis IT-1</name>
    <dbReference type="NCBI Taxonomy" id="1434232"/>
    <lineage>
        <taxon>Bacteria</taxon>
        <taxon>Pseudomonadati</taxon>
        <taxon>Pseudomonadota</taxon>
        <taxon>Magnetococcia</taxon>
        <taxon>Magnetococcales</taxon>
        <taxon>Magnetococcaceae</taxon>
        <taxon>Magnetofaba</taxon>
    </lineage>
</organism>
<name>A0A1Y2K3H1_9PROT</name>
<evidence type="ECO:0000313" key="2">
    <source>
        <dbReference type="Proteomes" id="UP000194003"/>
    </source>
</evidence>
<sequence length="147" mass="16394">MTASRRLETRYLAQVLAGSNVMAQLMGLNLDPQANCDPEESALWRLVEEIDQAANRSGLRQKRIGFGFSDFAEEEQAAGVDRHRFENVLSALRREADRALMQQAQRADARRAQEHVRHATEDIVRQAGLAILAQANQSAQATHSLLT</sequence>
<reference evidence="1 2" key="1">
    <citation type="journal article" date="2016" name="BMC Genomics">
        <title>Combined genomic and structural analyses of a cultured magnetotactic bacterium reveals its niche adaptation to a dynamic environment.</title>
        <authorList>
            <person name="Araujo A.C."/>
            <person name="Morillo V."/>
            <person name="Cypriano J."/>
            <person name="Teixeira L.C."/>
            <person name="Leao P."/>
            <person name="Lyra S."/>
            <person name="Almeida L.G."/>
            <person name="Bazylinski D.A."/>
            <person name="Vasconcellos A.T."/>
            <person name="Abreu F."/>
            <person name="Lins U."/>
        </authorList>
    </citation>
    <scope>NUCLEOTIDE SEQUENCE [LARGE SCALE GENOMIC DNA]</scope>
    <source>
        <strain evidence="1 2">IT-1</strain>
    </source>
</reference>
<keyword evidence="2" id="KW-1185">Reference proteome</keyword>
<dbReference type="EMBL" id="LVJN01000019">
    <property type="protein sequence ID" value="OSM03927.1"/>
    <property type="molecule type" value="Genomic_DNA"/>
</dbReference>
<comment type="caution">
    <text evidence="1">The sequence shown here is derived from an EMBL/GenBank/DDBJ whole genome shotgun (WGS) entry which is preliminary data.</text>
</comment>